<dbReference type="OrthoDB" id="194358at2759"/>
<feature type="domain" description="PAS" evidence="4">
    <location>
        <begin position="1136"/>
        <end position="1190"/>
    </location>
</feature>
<sequence>MQGEQQTKKDKKATTPIRQPDASATGSSYGGSEGGSLGNGRSNNVKHFNERERIQEVVRLYSTLESQGGSGGNEDEDYVEELKYQALEKSPDQSRGGAYQYKNTFHSQQQHDQDGVHQNFRILTRFKSFLIGRLFKFNHVILNYQSITTYIYLAFLLIEFIEMLFYVFYKVDIANEFTKPIVESLFAVSGSVGNTGTELLEPETGGPSSDFFDLFDPSLEELADLSDANSALNQEQITESTFQIAEYFTFLNFQLYPLQTHSFKGFLALYLTLNVTFYSLLILIYGFGERLFMMANRDEIKDMYKYGTKALSIIMASYLFIFQIPMVSINLQGYLCEEDPDDIYVLENVECGSISNQIMVVFSTVTLIVYISFLFIQTMIYNSCDFETVIPWASVEDSHSHARVIWKLIISFGFMFDKAGLYRQVVSIISAAFGLLISYHRLTSAQIFNRTVHYLSVASDLLASWLFICLPIHQYFSSEISVASLVTMVLCGSILIIVCVVFSEMRNKHEIIHAQCDEETIKARSPSQAHRIIYQLTRLIISANESDKLLLQGLLYSHIAECKNQKCSCDEFTLEFDEKALRVAMEQKGLNLMGLKKQMVSKYFSDTHFTNTNAASVVDQKQSGAFPVSFGNLSSEVLNNQALNITGGQKSGEGQSGSQLNTREIKIHQFEGLTNPPSALASNDREFLDSNRGQRGVNQLAVGESGQRTSWYERYQNNPVATAFGLQDIGGALSSIPVNDDSLLTSHRLASARNQLSGIGKQASDKDTPIPLVAGNLKLNEVPSYTKYKDASHAVPLKSPAFGGGQTDQKLEDQHDENKNHQLNDHKRSQKIVFPPHNDEHSDAHNLERISGNEFTTVANFNQQHTVAMRDHEMAREGSIQSIPTDEISLPEEESTLKYRFLQLFIDKSIKKFPNSVSLHIQSSYFQSTKLKNEFKAMFELMKCEMMMNPSFQNKFFIFRHRIAVESILLAKSDTNFKQGERVDPKRIYQIERLILKLQKLEYLTASSILAFWRELLQREIDPQVLRQRGGEILLTGEHLQLALDKINAADPENIKFLLGYCIFQKMVMSNESEAFSYFERAQNIMIRQTQVKKSGKGRNGSSIGKSVNGETPLFEINERETYGDNTACAIVILSLSADSKGIIIHTNDEITRVLGYQRKNIIGCNVNVIQPKPFSGFHDRLLKRFLESSKRTMINHSRQTFAKSAHDYLVPVQILIKLYPMMTDKITVVGFMQALQKIDGLDGGGAKMESTVSSGLAQSYDTADQSLKYKIHHYIITDQDGNIQCISEGLSRETGLNKKLFLGSDGFSTTFNIKKLFHVNFQQEESEEAMLNSPEGFETVLITDSVINDANVEFLAPEELEDMNRKKGSYSVNVMHRQIDVDANISPVDFYRIVFLPPNIESIKQSKLSTQLKGGAISPNGSGAQKQLNSSEYAKSDGDSTGLNDPNNNFNNGSASISSTASGHSRSTGTSITMSKVIQEFKNSISRRETPRHLIKMGRLLGLVIIATIAISCVDFNQKLLYVAESEDLCDVLSHSHQRHTQLIQLFMNIRSYVNLANGYEDKEYQSQNLTRIDRFQYLGYLIDKQSTFVRESHDLITQNRATFLSEELSKQEKRNENLYKLTQQMTVDSDTIPFRFAMNDYLNLILQLPNSTENNLTMKNSIIRGSPIVQQNLDAVNGTVKSYTPTLIQRDLYFMLTNGVRSLRVMNEEGVDYVRELTYEITENHFVGTFIVIMIVGLCISSLSLVLVVYQLMQTKKSKIEILNMIAMISLDDVKYSYDCCDHFIDRFENLDESLYTYQYEKRKNNELMQKTTIEEGKADLKQSQNAIQMKDVANSSQQLKLRQDIVKRGGTSNPKIAKSKQFDADTGNLANHIDFNEDGNNAQPSSQTLYSFLFKKNPMNYNEGISIDEYYRRMYDFANNCMRDQVLEGGMRKSEEALKSKDGKQNIRGVDYDDSQEEEKESIGKKNKYNKKQGKESQIEKLKASTKIKKGKLGASSKEEIIDRKQTVAKNRTQQKYLAKRFDVSNQSFFNDGSQDDINVSQDHTHIIDDQDAEPIRGGAKGKHRHEDGLPTDTSIAGGGAHSARREDDSIEESSFTGNALNEESSGSKFNQLSLDQRKAMLIRPSRDDKKVFLRMIFYNSASMLLFYVYFIYLYIFHEISLSNFENIQNFTPHIFDRYNSLFLSYELLREKIMNNRTAFSVLDIQVPAGKSYLMNGLDIDEYYHKISLETERDIQRMLLLSPSAIQPLLDLEITADSQNFCEATFGSIQIQGETGQLQMSRSEEKRLKKLRSEAYSLQIATVVAAIRAAQEGSLSKLQELKDEKVNLESGDYDKRSILHAASAAGQYQAVKFLLESGVHPNSVDRWGATPLDDAHSFPEIIQILRDYGGKNGIKKAKNVTRGKLQLGDYQYKGYFSAYYNNITVLNDLRKLGWNVNGQDVNGRTFLAVAASQGHLEAVKFLITHGANMNIRDLRGNDALDDAIREGRTGVVKYLSDEALVKNYCFYYEDGLLDNGVKQVIGVLNKKFSDIQIAIKSSNNYTQLLTLLITQKQNNFTKVQTGPIELFINVQELYLHKVTEEITIALDETYAKYNKDYAIIVEEVFFIFLAFQLLSLFYFRKRQIAALRNDVMQTRGLLGLVPESFFKVHQNEVGNVIKIMQN</sequence>
<evidence type="ECO:0000256" key="2">
    <source>
        <dbReference type="SAM" id="MobiDB-lite"/>
    </source>
</evidence>
<feature type="transmembrane region" description="Helical" evidence="3">
    <location>
        <begin position="309"/>
        <end position="334"/>
    </location>
</feature>
<evidence type="ECO:0000313" key="6">
    <source>
        <dbReference type="Proteomes" id="UP000785679"/>
    </source>
</evidence>
<feature type="transmembrane region" description="Helical" evidence="3">
    <location>
        <begin position="2600"/>
        <end position="2622"/>
    </location>
</feature>
<feature type="compositionally biased region" description="Basic and acidic residues" evidence="2">
    <location>
        <begin position="809"/>
        <end position="827"/>
    </location>
</feature>
<feature type="region of interest" description="Disordered" evidence="2">
    <location>
        <begin position="2057"/>
        <end position="2109"/>
    </location>
</feature>
<dbReference type="InterPro" id="IPR057352">
    <property type="entry name" value="TPR_TmcB/C"/>
</dbReference>
<reference evidence="5" key="1">
    <citation type="submission" date="2019-06" db="EMBL/GenBank/DDBJ databases">
        <authorList>
            <person name="Zheng W."/>
        </authorList>
    </citation>
    <scope>NUCLEOTIDE SEQUENCE</scope>
    <source>
        <strain evidence="5">QDHG01</strain>
    </source>
</reference>
<gene>
    <name evidence="5" type="ORF">FGO68_gene2368</name>
</gene>
<dbReference type="SUPFAM" id="SSF48403">
    <property type="entry name" value="Ankyrin repeat"/>
    <property type="match status" value="1"/>
</dbReference>
<feature type="transmembrane region" description="Helical" evidence="3">
    <location>
        <begin position="2135"/>
        <end position="2159"/>
    </location>
</feature>
<dbReference type="InterPro" id="IPR002110">
    <property type="entry name" value="Ankyrin_rpt"/>
</dbReference>
<dbReference type="Pfam" id="PF00989">
    <property type="entry name" value="PAS"/>
    <property type="match status" value="1"/>
</dbReference>
<keyword evidence="3" id="KW-1133">Transmembrane helix</keyword>
<evidence type="ECO:0000256" key="3">
    <source>
        <dbReference type="SAM" id="Phobius"/>
    </source>
</evidence>
<feature type="region of interest" description="Disordered" evidence="2">
    <location>
        <begin position="1413"/>
        <end position="1471"/>
    </location>
</feature>
<name>A0A8J8TA59_HALGN</name>
<dbReference type="InterPro" id="IPR000014">
    <property type="entry name" value="PAS"/>
</dbReference>
<feature type="compositionally biased region" description="Low complexity" evidence="2">
    <location>
        <begin position="1445"/>
        <end position="1471"/>
    </location>
</feature>
<dbReference type="Pfam" id="PF12796">
    <property type="entry name" value="Ank_2"/>
    <property type="match status" value="2"/>
</dbReference>
<feature type="transmembrane region" description="Helical" evidence="3">
    <location>
        <begin position="267"/>
        <end position="288"/>
    </location>
</feature>
<feature type="repeat" description="ANK" evidence="1">
    <location>
        <begin position="2445"/>
        <end position="2477"/>
    </location>
</feature>
<feature type="transmembrane region" description="Helical" evidence="3">
    <location>
        <begin position="482"/>
        <end position="503"/>
    </location>
</feature>
<feature type="transmembrane region" description="Helical" evidence="3">
    <location>
        <begin position="354"/>
        <end position="376"/>
    </location>
</feature>
<dbReference type="SMART" id="SM00248">
    <property type="entry name" value="ANK"/>
    <property type="match status" value="4"/>
</dbReference>
<dbReference type="NCBIfam" id="TIGR00229">
    <property type="entry name" value="sensory_box"/>
    <property type="match status" value="1"/>
</dbReference>
<evidence type="ECO:0000313" key="5">
    <source>
        <dbReference type="EMBL" id="TNV87949.1"/>
    </source>
</evidence>
<dbReference type="PANTHER" id="PTHR31600">
    <property type="entry name" value="TINY MACROCYSTS PROTEIN B-RELATED"/>
    <property type="match status" value="1"/>
</dbReference>
<dbReference type="PROSITE" id="PS50088">
    <property type="entry name" value="ANK_REPEAT"/>
    <property type="match status" value="2"/>
</dbReference>
<organism evidence="5 6">
    <name type="scientific">Halteria grandinella</name>
    <dbReference type="NCBI Taxonomy" id="5974"/>
    <lineage>
        <taxon>Eukaryota</taxon>
        <taxon>Sar</taxon>
        <taxon>Alveolata</taxon>
        <taxon>Ciliophora</taxon>
        <taxon>Intramacronucleata</taxon>
        <taxon>Spirotrichea</taxon>
        <taxon>Stichotrichia</taxon>
        <taxon>Sporadotrichida</taxon>
        <taxon>Halteriidae</taxon>
        <taxon>Halteria</taxon>
    </lineage>
</organism>
<feature type="compositionally biased region" description="Basic and acidic residues" evidence="2">
    <location>
        <begin position="1939"/>
        <end position="1948"/>
    </location>
</feature>
<feature type="compositionally biased region" description="Gly residues" evidence="2">
    <location>
        <begin position="28"/>
        <end position="38"/>
    </location>
</feature>
<dbReference type="InterPro" id="IPR036770">
    <property type="entry name" value="Ankyrin_rpt-contain_sf"/>
</dbReference>
<feature type="region of interest" description="Disordered" evidence="2">
    <location>
        <begin position="1"/>
        <end position="49"/>
    </location>
</feature>
<feature type="compositionally biased region" description="Polar residues" evidence="2">
    <location>
        <begin position="1420"/>
        <end position="1444"/>
    </location>
</feature>
<keyword evidence="1" id="KW-0040">ANK repeat</keyword>
<dbReference type="InterPro" id="IPR035965">
    <property type="entry name" value="PAS-like_dom_sf"/>
</dbReference>
<feature type="region of interest" description="Disordered" evidence="2">
    <location>
        <begin position="796"/>
        <end position="844"/>
    </location>
</feature>
<feature type="transmembrane region" description="Helical" evidence="3">
    <location>
        <begin position="1728"/>
        <end position="1752"/>
    </location>
</feature>
<dbReference type="Proteomes" id="UP000785679">
    <property type="component" value="Unassembled WGS sequence"/>
</dbReference>
<dbReference type="InterPro" id="IPR013767">
    <property type="entry name" value="PAS_fold"/>
</dbReference>
<feature type="transmembrane region" description="Helical" evidence="3">
    <location>
        <begin position="451"/>
        <end position="470"/>
    </location>
</feature>
<dbReference type="EMBL" id="RRYP01000131">
    <property type="protein sequence ID" value="TNV87949.1"/>
    <property type="molecule type" value="Genomic_DNA"/>
</dbReference>
<feature type="repeat" description="ANK" evidence="1">
    <location>
        <begin position="2337"/>
        <end position="2369"/>
    </location>
</feature>
<keyword evidence="6" id="KW-1185">Reference proteome</keyword>
<feature type="compositionally biased region" description="Polar residues" evidence="2">
    <location>
        <begin position="2096"/>
        <end position="2109"/>
    </location>
</feature>
<dbReference type="InterPro" id="IPR052994">
    <property type="entry name" value="Tiny_macrocysts_regulators"/>
</dbReference>
<evidence type="ECO:0000256" key="1">
    <source>
        <dbReference type="PROSITE-ProRule" id="PRU00023"/>
    </source>
</evidence>
<keyword evidence="3" id="KW-0472">Membrane</keyword>
<dbReference type="GO" id="GO:0006355">
    <property type="term" value="P:regulation of DNA-templated transcription"/>
    <property type="evidence" value="ECO:0007669"/>
    <property type="project" value="InterPro"/>
</dbReference>
<feature type="transmembrane region" description="Helical" evidence="3">
    <location>
        <begin position="421"/>
        <end position="439"/>
    </location>
</feature>
<keyword evidence="3" id="KW-0812">Transmembrane</keyword>
<dbReference type="PROSITE" id="PS50112">
    <property type="entry name" value="PAS"/>
    <property type="match status" value="1"/>
</dbReference>
<dbReference type="Gene3D" id="1.25.40.20">
    <property type="entry name" value="Ankyrin repeat-containing domain"/>
    <property type="match status" value="2"/>
</dbReference>
<dbReference type="SUPFAM" id="SSF55785">
    <property type="entry name" value="PYP-like sensor domain (PAS domain)"/>
    <property type="match status" value="1"/>
</dbReference>
<feature type="region of interest" description="Disordered" evidence="2">
    <location>
        <begin position="1939"/>
        <end position="1983"/>
    </location>
</feature>
<dbReference type="Pfam" id="PF25474">
    <property type="entry name" value="TPR_TmcB"/>
    <property type="match status" value="1"/>
</dbReference>
<evidence type="ECO:0000259" key="4">
    <source>
        <dbReference type="PROSITE" id="PS50112"/>
    </source>
</evidence>
<proteinExistence type="predicted"/>
<feature type="transmembrane region" description="Helical" evidence="3">
    <location>
        <begin position="150"/>
        <end position="169"/>
    </location>
</feature>
<comment type="caution">
    <text evidence="5">The sequence shown here is derived from an EMBL/GenBank/DDBJ whole genome shotgun (WGS) entry which is preliminary data.</text>
</comment>
<protein>
    <recommendedName>
        <fullName evidence="4">PAS domain-containing protein</fullName>
    </recommendedName>
</protein>
<dbReference type="PANTHER" id="PTHR31600:SF2">
    <property type="entry name" value="GAMETE ENRICHED GENE 10 PROTEIN-RELATED"/>
    <property type="match status" value="1"/>
</dbReference>
<accession>A0A8J8TA59</accession>
<dbReference type="Gene3D" id="3.30.450.20">
    <property type="entry name" value="PAS domain"/>
    <property type="match status" value="1"/>
</dbReference>
<dbReference type="PROSITE" id="PS50297">
    <property type="entry name" value="ANK_REP_REGION"/>
    <property type="match status" value="2"/>
</dbReference>